<name>A0A2H3JFL8_WOLCO</name>
<feature type="chain" id="PRO_5013722858" evidence="2">
    <location>
        <begin position="22"/>
        <end position="92"/>
    </location>
</feature>
<keyword evidence="4" id="KW-1185">Reference proteome</keyword>
<feature type="signal peptide" evidence="2">
    <location>
        <begin position="1"/>
        <end position="21"/>
    </location>
</feature>
<organism evidence="3 4">
    <name type="scientific">Wolfiporia cocos (strain MD-104)</name>
    <name type="common">Brown rot fungus</name>
    <dbReference type="NCBI Taxonomy" id="742152"/>
    <lineage>
        <taxon>Eukaryota</taxon>
        <taxon>Fungi</taxon>
        <taxon>Dikarya</taxon>
        <taxon>Basidiomycota</taxon>
        <taxon>Agaricomycotina</taxon>
        <taxon>Agaricomycetes</taxon>
        <taxon>Polyporales</taxon>
        <taxon>Phaeolaceae</taxon>
        <taxon>Wolfiporia</taxon>
    </lineage>
</organism>
<proteinExistence type="predicted"/>
<evidence type="ECO:0000313" key="3">
    <source>
        <dbReference type="EMBL" id="PCH38613.1"/>
    </source>
</evidence>
<dbReference type="AlphaFoldDB" id="A0A2H3JFL8"/>
<feature type="region of interest" description="Disordered" evidence="1">
    <location>
        <begin position="45"/>
        <end position="78"/>
    </location>
</feature>
<feature type="compositionally biased region" description="Basic and acidic residues" evidence="1">
    <location>
        <begin position="69"/>
        <end position="78"/>
    </location>
</feature>
<sequence>MQSRLLMMLVVLLGLALFVMASPVPNEEAIVKRALKQYRPMKRDGVTPVKRDGEWPKPSKWYSNGATPVKRDGEWPKPSKWYSSEKRALHVA</sequence>
<protein>
    <submittedName>
        <fullName evidence="3">Uncharacterized protein</fullName>
    </submittedName>
</protein>
<evidence type="ECO:0000313" key="4">
    <source>
        <dbReference type="Proteomes" id="UP000218811"/>
    </source>
</evidence>
<feature type="non-terminal residue" evidence="3">
    <location>
        <position position="92"/>
    </location>
</feature>
<accession>A0A2H3JFL8</accession>
<dbReference type="Proteomes" id="UP000218811">
    <property type="component" value="Unassembled WGS sequence"/>
</dbReference>
<gene>
    <name evidence="3" type="ORF">WOLCODRAFT_23474</name>
</gene>
<keyword evidence="2" id="KW-0732">Signal</keyword>
<dbReference type="EMBL" id="KB467942">
    <property type="protein sequence ID" value="PCH38613.1"/>
    <property type="molecule type" value="Genomic_DNA"/>
</dbReference>
<feature type="compositionally biased region" description="Basic and acidic residues" evidence="1">
    <location>
        <begin position="45"/>
        <end position="57"/>
    </location>
</feature>
<dbReference type="OMA" id="KQYNARS"/>
<reference evidence="3 4" key="1">
    <citation type="journal article" date="2012" name="Science">
        <title>The Paleozoic origin of enzymatic lignin decomposition reconstructed from 31 fungal genomes.</title>
        <authorList>
            <person name="Floudas D."/>
            <person name="Binder M."/>
            <person name="Riley R."/>
            <person name="Barry K."/>
            <person name="Blanchette R.A."/>
            <person name="Henrissat B."/>
            <person name="Martinez A.T."/>
            <person name="Otillar R."/>
            <person name="Spatafora J.W."/>
            <person name="Yadav J.S."/>
            <person name="Aerts A."/>
            <person name="Benoit I."/>
            <person name="Boyd A."/>
            <person name="Carlson A."/>
            <person name="Copeland A."/>
            <person name="Coutinho P.M."/>
            <person name="de Vries R.P."/>
            <person name="Ferreira P."/>
            <person name="Findley K."/>
            <person name="Foster B."/>
            <person name="Gaskell J."/>
            <person name="Glotzer D."/>
            <person name="Gorecki P."/>
            <person name="Heitman J."/>
            <person name="Hesse C."/>
            <person name="Hori C."/>
            <person name="Igarashi K."/>
            <person name="Jurgens J.A."/>
            <person name="Kallen N."/>
            <person name="Kersten P."/>
            <person name="Kohler A."/>
            <person name="Kuees U."/>
            <person name="Kumar T.K.A."/>
            <person name="Kuo A."/>
            <person name="LaButti K."/>
            <person name="Larrondo L.F."/>
            <person name="Lindquist E."/>
            <person name="Ling A."/>
            <person name="Lombard V."/>
            <person name="Lucas S."/>
            <person name="Lundell T."/>
            <person name="Martin R."/>
            <person name="McLaughlin D.J."/>
            <person name="Morgenstern I."/>
            <person name="Morin E."/>
            <person name="Murat C."/>
            <person name="Nagy L.G."/>
            <person name="Nolan M."/>
            <person name="Ohm R.A."/>
            <person name="Patyshakuliyeva A."/>
            <person name="Rokas A."/>
            <person name="Ruiz-Duenas F.J."/>
            <person name="Sabat G."/>
            <person name="Salamov A."/>
            <person name="Samejima M."/>
            <person name="Schmutz J."/>
            <person name="Slot J.C."/>
            <person name="St John F."/>
            <person name="Stenlid J."/>
            <person name="Sun H."/>
            <person name="Sun S."/>
            <person name="Syed K."/>
            <person name="Tsang A."/>
            <person name="Wiebenga A."/>
            <person name="Young D."/>
            <person name="Pisabarro A."/>
            <person name="Eastwood D.C."/>
            <person name="Martin F."/>
            <person name="Cullen D."/>
            <person name="Grigoriev I.V."/>
            <person name="Hibbett D.S."/>
        </authorList>
    </citation>
    <scope>NUCLEOTIDE SEQUENCE [LARGE SCALE GENOMIC DNA]</scope>
    <source>
        <strain evidence="3 4">MD-104</strain>
    </source>
</reference>
<evidence type="ECO:0000256" key="1">
    <source>
        <dbReference type="SAM" id="MobiDB-lite"/>
    </source>
</evidence>
<evidence type="ECO:0000256" key="2">
    <source>
        <dbReference type="SAM" id="SignalP"/>
    </source>
</evidence>